<evidence type="ECO:0000313" key="2">
    <source>
        <dbReference type="Proteomes" id="UP001380953"/>
    </source>
</evidence>
<proteinExistence type="predicted"/>
<dbReference type="Proteomes" id="UP001380953">
    <property type="component" value="Unassembled WGS sequence"/>
</dbReference>
<organism evidence="1 2">
    <name type="scientific">Saccharibacillus sacchari</name>
    <dbReference type="NCBI Taxonomy" id="456493"/>
    <lineage>
        <taxon>Bacteria</taxon>
        <taxon>Bacillati</taxon>
        <taxon>Bacillota</taxon>
        <taxon>Bacilli</taxon>
        <taxon>Bacillales</taxon>
        <taxon>Paenibacillaceae</taxon>
        <taxon>Saccharibacillus</taxon>
    </lineage>
</organism>
<reference evidence="1" key="1">
    <citation type="submission" date="2024-03" db="EMBL/GenBank/DDBJ databases">
        <title>Whole genome sequecning of epiphytes from Marcgravia umbellata leaves.</title>
        <authorList>
            <person name="Kumar G."/>
            <person name="Savka M.A."/>
        </authorList>
    </citation>
    <scope>NUCLEOTIDE SEQUENCE</scope>
    <source>
        <strain evidence="1">RIT_BL5</strain>
    </source>
</reference>
<accession>A0ACC6PC59</accession>
<comment type="caution">
    <text evidence="1">The sequence shown here is derived from an EMBL/GenBank/DDBJ whole genome shotgun (WGS) entry which is preliminary data.</text>
</comment>
<name>A0ACC6PC59_9BACL</name>
<sequence length="386" mass="40511">MEKKRSSQAKKWSAVVVATAVVAGGVYAIPHVFADGSPKSEAKEAVPNNKATASSDATSSTQAGSSVGASAAAPGVVRTASVTKVGDAEVFLPVISVDSKKASVAATRSALINLEVMALRAVQHFPLDSSEKSYAVLTETRNRAAEVLADKDAPADRIYSTSRKLEEALDRYNGQALSKSDVLKKLLSDVKSTNDASGVLIQQGIKEAQNKLAADSTKDGVLSAYKQFLLREAQANDVAAFNKSDYASVLKQYEANIEARTENIDDDLVEDLSEAYDTSAATLEAILDRTSGKNELDAAQSGVETTYAALTQGLTLAASIQAAEPLLDSPTGKEKGQYGASAVGTLKRAIGKAERALETSTTAEQIKKAQTALASAVNEFKNSRNS</sequence>
<protein>
    <submittedName>
        <fullName evidence="1">Uncharacterized protein</fullName>
    </submittedName>
</protein>
<gene>
    <name evidence="1" type="ORF">WKI47_11355</name>
</gene>
<dbReference type="EMBL" id="JBBKAR010000033">
    <property type="protein sequence ID" value="MEJ8304491.1"/>
    <property type="molecule type" value="Genomic_DNA"/>
</dbReference>
<evidence type="ECO:0000313" key="1">
    <source>
        <dbReference type="EMBL" id="MEJ8304491.1"/>
    </source>
</evidence>
<keyword evidence="2" id="KW-1185">Reference proteome</keyword>